<dbReference type="CDD" id="cd04301">
    <property type="entry name" value="NAT_SF"/>
    <property type="match status" value="1"/>
</dbReference>
<accession>A0ABU4GHD1</accession>
<dbReference type="PANTHER" id="PTHR43792:SF9">
    <property type="entry name" value="RIBOSOMAL-PROTEIN-ALANINE ACETYLTRANSFERASE"/>
    <property type="match status" value="1"/>
</dbReference>
<evidence type="ECO:0000313" key="3">
    <source>
        <dbReference type="Proteomes" id="UP001282284"/>
    </source>
</evidence>
<dbReference type="InterPro" id="IPR016181">
    <property type="entry name" value="Acyl_CoA_acyltransferase"/>
</dbReference>
<dbReference type="PROSITE" id="PS51186">
    <property type="entry name" value="GNAT"/>
    <property type="match status" value="1"/>
</dbReference>
<dbReference type="EMBL" id="JAUBDI010000026">
    <property type="protein sequence ID" value="MDW0115012.1"/>
    <property type="molecule type" value="Genomic_DNA"/>
</dbReference>
<name>A0ABU4GHD1_9BACL</name>
<comment type="caution">
    <text evidence="2">The sequence shown here is derived from an EMBL/GenBank/DDBJ whole genome shotgun (WGS) entry which is preliminary data.</text>
</comment>
<dbReference type="RefSeq" id="WP_317946486.1">
    <property type="nucleotide sequence ID" value="NZ_JAUBDI010000026.1"/>
</dbReference>
<keyword evidence="3" id="KW-1185">Reference proteome</keyword>
<dbReference type="SUPFAM" id="SSF55729">
    <property type="entry name" value="Acyl-CoA N-acyltransferases (Nat)"/>
    <property type="match status" value="1"/>
</dbReference>
<sequence>MTFPELTTERLQLVEVKVEHAPALFKNFSNQKLLQYYGSEPMTEVGQAEKLVHHFNSSYEAKRGIRWAILLKDEQHFVGTIGLNLLSMGMKRAEIGYEIHPDYWRSGITSEALQAVLTYSFKELGLHRMGAVTFLENSASIGLLEKFGFQKEGILRSYIRQGGKSYDAQLFSLLHTEWTCHE</sequence>
<dbReference type="Proteomes" id="UP001282284">
    <property type="component" value="Unassembled WGS sequence"/>
</dbReference>
<gene>
    <name evidence="2" type="ORF">QT711_17770</name>
</gene>
<evidence type="ECO:0000313" key="2">
    <source>
        <dbReference type="EMBL" id="MDW0115012.1"/>
    </source>
</evidence>
<dbReference type="Pfam" id="PF13302">
    <property type="entry name" value="Acetyltransf_3"/>
    <property type="match status" value="1"/>
</dbReference>
<protein>
    <submittedName>
        <fullName evidence="2">GNAT family N-acetyltransferase</fullName>
    </submittedName>
</protein>
<dbReference type="Gene3D" id="3.40.630.30">
    <property type="match status" value="1"/>
</dbReference>
<proteinExistence type="predicted"/>
<organism evidence="2 3">
    <name type="scientific">Sporosarcina saromensis</name>
    <dbReference type="NCBI Taxonomy" id="359365"/>
    <lineage>
        <taxon>Bacteria</taxon>
        <taxon>Bacillati</taxon>
        <taxon>Bacillota</taxon>
        <taxon>Bacilli</taxon>
        <taxon>Bacillales</taxon>
        <taxon>Caryophanaceae</taxon>
        <taxon>Sporosarcina</taxon>
    </lineage>
</organism>
<evidence type="ECO:0000259" key="1">
    <source>
        <dbReference type="PROSITE" id="PS51186"/>
    </source>
</evidence>
<reference evidence="2 3" key="1">
    <citation type="submission" date="2023-06" db="EMBL/GenBank/DDBJ databases">
        <title>Sporosarcina sp. nov., isolated from Korean traditional fermented seafood 'Jeotgal'.</title>
        <authorList>
            <person name="Yang A.I."/>
            <person name="Shin N.-R."/>
        </authorList>
    </citation>
    <scope>NUCLEOTIDE SEQUENCE [LARGE SCALE GENOMIC DNA]</scope>
    <source>
        <strain evidence="2 3">KCTC13119</strain>
    </source>
</reference>
<feature type="domain" description="N-acetyltransferase" evidence="1">
    <location>
        <begin position="23"/>
        <end position="176"/>
    </location>
</feature>
<dbReference type="InterPro" id="IPR000182">
    <property type="entry name" value="GNAT_dom"/>
</dbReference>
<dbReference type="InterPro" id="IPR051531">
    <property type="entry name" value="N-acetyltransferase"/>
</dbReference>
<dbReference type="PANTHER" id="PTHR43792">
    <property type="entry name" value="GNAT FAMILY, PUTATIVE (AFU_ORTHOLOGUE AFUA_3G00765)-RELATED-RELATED"/>
    <property type="match status" value="1"/>
</dbReference>